<sequence>MPPKRKANGAAPGQRAAQRLRLATAAPDAGPPLLPSPMLPLPSPMPPLPTPVNRSLVGLPLEIQTLVIVESLVVPFPNRCAFARFCQDWDICSRQQSKPQLDEILRKLRVDVYTPSPQALRVQAGQGHGGVGEQSLGEIESYFAGHSKRKALCSHFQDGTHGFDNKDCEECGCVPFEKTVMHEDIAAWDWEWEGKLERGVEGGPWTGRLRNGMGYRGNGRDGKRSPPEWWDSLCKAAEIKGEHAFLNSIRHTSHGRFLCREVKRERAMRPDRLVVLKQRPAKWLGRFTQRCLKRRLMSGLEGLVSWGDEMVGLLPFVEGFTERFDDSGYLRVHSGQGPSSPISAAIKAGPFDSVKKNLAPESPGHERRFLYRDIRHLMINSNTRCDPWQGVDDDGFGILPRTDPPTGTARESTIALKHRLAFENMVPLYVDYQALTNLETLDLDLRNVPKEVINESRWQTQEVIGLAQRLRGKNLRLLVIAGLRTGPDWWPHEKELTAEDLVQEAVHPTEWDEVNWFVQFRGALRPGGKLLLVDANTEDLGRRQSARHHEWINEMYDQEVEFPRISNDAFYNSAAELHADSEDEEEEGAAERGLAALGVQQAPVIEHTHQLMVENGTITFLDLDGNSEDEEDEERRRERRGRRGRRSGRRDRERGVWLKNMYDAGKNNDTVVFLILF</sequence>
<dbReference type="eggNOG" id="ENOG502T3Z2">
    <property type="taxonomic scope" value="Eukaryota"/>
</dbReference>
<proteinExistence type="predicted"/>
<evidence type="ECO:0000313" key="3">
    <source>
        <dbReference type="Proteomes" id="UP000001881"/>
    </source>
</evidence>
<evidence type="ECO:0000313" key="2">
    <source>
        <dbReference type="EMBL" id="CCC09177.1"/>
    </source>
</evidence>
<protein>
    <submittedName>
        <fullName evidence="2">WGS project CABT00000000 data, contig 2.8</fullName>
    </submittedName>
</protein>
<dbReference type="EMBL" id="CABT02000008">
    <property type="protein sequence ID" value="CCC09177.1"/>
    <property type="molecule type" value="Genomic_DNA"/>
</dbReference>
<dbReference type="InParanoid" id="F7VV76"/>
<dbReference type="VEuPathDB" id="FungiDB:SMAC_04936"/>
<gene>
    <name evidence="2" type="ORF">SMAC_04936</name>
</gene>
<name>F7VV76_SORMK</name>
<evidence type="ECO:0000256" key="1">
    <source>
        <dbReference type="SAM" id="MobiDB-lite"/>
    </source>
</evidence>
<feature type="region of interest" description="Disordered" evidence="1">
    <location>
        <begin position="623"/>
        <end position="646"/>
    </location>
</feature>
<keyword evidence="3" id="KW-1185">Reference proteome</keyword>
<dbReference type="OMA" id="RHLMINS"/>
<organism evidence="2 3">
    <name type="scientific">Sordaria macrospora (strain ATCC MYA-333 / DSM 997 / K(L3346) / K-hell)</name>
    <dbReference type="NCBI Taxonomy" id="771870"/>
    <lineage>
        <taxon>Eukaryota</taxon>
        <taxon>Fungi</taxon>
        <taxon>Dikarya</taxon>
        <taxon>Ascomycota</taxon>
        <taxon>Pezizomycotina</taxon>
        <taxon>Sordariomycetes</taxon>
        <taxon>Sordariomycetidae</taxon>
        <taxon>Sordariales</taxon>
        <taxon>Sordariaceae</taxon>
        <taxon>Sordaria</taxon>
    </lineage>
</organism>
<dbReference type="AlphaFoldDB" id="F7VV76"/>
<dbReference type="OrthoDB" id="5104994at2759"/>
<dbReference type="Proteomes" id="UP000001881">
    <property type="component" value="Unassembled WGS sequence"/>
</dbReference>
<feature type="compositionally biased region" description="Basic residues" evidence="1">
    <location>
        <begin position="637"/>
        <end position="646"/>
    </location>
</feature>
<accession>F7VV76</accession>
<dbReference type="HOGENOM" id="CLU_461576_0_0_1"/>
<reference evidence="2 3" key="1">
    <citation type="journal article" date="2010" name="PLoS Genet.">
        <title>De novo assembly of a 40 Mb eukaryotic genome from short sequence reads: Sordaria macrospora, a model organism for fungal morphogenesis.</title>
        <authorList>
            <person name="Nowrousian M."/>
            <person name="Stajich J."/>
            <person name="Chu M."/>
            <person name="Engh I."/>
            <person name="Espagne E."/>
            <person name="Halliday K."/>
            <person name="Kamerewerd J."/>
            <person name="Kempken F."/>
            <person name="Knab B."/>
            <person name="Kuo H.C."/>
            <person name="Osiewacz H.D."/>
            <person name="Poeggeler S."/>
            <person name="Read N."/>
            <person name="Seiler S."/>
            <person name="Smith K."/>
            <person name="Zickler D."/>
            <person name="Kueck U."/>
            <person name="Freitag M."/>
        </authorList>
    </citation>
    <scope>NUCLEOTIDE SEQUENCE [LARGE SCALE GENOMIC DNA]</scope>
    <source>
        <strain evidence="3">ATCC MYA-333 / DSM 997 / K(L3346) / K-hell</strain>
        <tissue evidence="2">Mycelium</tissue>
    </source>
</reference>
<comment type="caution">
    <text evidence="2">The sequence shown here is derived from an EMBL/GenBank/DDBJ whole genome shotgun (WGS) entry which is preliminary data.</text>
</comment>